<dbReference type="RefSeq" id="WP_094409523.1">
    <property type="nucleotide sequence ID" value="NZ_BMJZ01000002.1"/>
</dbReference>
<dbReference type="InterPro" id="IPR032820">
    <property type="entry name" value="ATPase_put"/>
</dbReference>
<evidence type="ECO:0000256" key="3">
    <source>
        <dbReference type="SAM" id="Phobius"/>
    </source>
</evidence>
<dbReference type="PIRSF" id="PIRSF032126">
    <property type="entry name" value="F0F1_ATP_synthase_subunit_I"/>
    <property type="match status" value="1"/>
</dbReference>
<keyword evidence="1" id="KW-0375">Hydrogen ion transport</keyword>
<feature type="transmembrane region" description="Helical" evidence="3">
    <location>
        <begin position="73"/>
        <end position="94"/>
    </location>
</feature>
<comment type="function">
    <text evidence="1">A possible function for this protein is to guide the assembly of the membrane sector of the ATPase enzyme complex.</text>
</comment>
<dbReference type="InterPro" id="IPR016989">
    <property type="entry name" value="Atp1_alphaprobac"/>
</dbReference>
<dbReference type="GO" id="GO:1902600">
    <property type="term" value="P:proton transmembrane transport"/>
    <property type="evidence" value="ECO:0007669"/>
    <property type="project" value="UniProtKB-KW"/>
</dbReference>
<evidence type="ECO:0000313" key="4">
    <source>
        <dbReference type="EMBL" id="OYQ17961.1"/>
    </source>
</evidence>
<comment type="caution">
    <text evidence="4">The sequence shown here is derived from an EMBL/GenBank/DDBJ whole genome shotgun (WGS) entry which is preliminary data.</text>
</comment>
<reference evidence="4 5" key="1">
    <citation type="submission" date="2017-07" db="EMBL/GenBank/DDBJ databases">
        <title>Elstera cyanobacteriorum sp. nov., a novel bacterium isolated from cyanobacterial aggregates in a eutrophic lake.</title>
        <authorList>
            <person name="Cai H."/>
        </authorList>
    </citation>
    <scope>NUCLEOTIDE SEQUENCE [LARGE SCALE GENOMIC DNA]</scope>
    <source>
        <strain evidence="4 5">TH019</strain>
    </source>
</reference>
<protein>
    <recommendedName>
        <fullName evidence="1">ATP synthase protein I</fullName>
    </recommendedName>
</protein>
<evidence type="ECO:0000256" key="2">
    <source>
        <dbReference type="SAM" id="MobiDB-lite"/>
    </source>
</evidence>
<keyword evidence="1 3" id="KW-0472">Membrane</keyword>
<feature type="region of interest" description="Disordered" evidence="2">
    <location>
        <begin position="1"/>
        <end position="37"/>
    </location>
</feature>
<accession>A0A255XM57</accession>
<dbReference type="GO" id="GO:0045259">
    <property type="term" value="C:proton-transporting ATP synthase complex"/>
    <property type="evidence" value="ECO:0007669"/>
    <property type="project" value="UniProtKB-UniRule"/>
</dbReference>
<evidence type="ECO:0000313" key="5">
    <source>
        <dbReference type="Proteomes" id="UP000216361"/>
    </source>
</evidence>
<name>A0A255XM57_9PROT</name>
<organism evidence="4 5">
    <name type="scientific">Elstera cyanobacteriorum</name>
    <dbReference type="NCBI Taxonomy" id="2022747"/>
    <lineage>
        <taxon>Bacteria</taxon>
        <taxon>Pseudomonadati</taxon>
        <taxon>Pseudomonadota</taxon>
        <taxon>Alphaproteobacteria</taxon>
        <taxon>Rhodospirillales</taxon>
        <taxon>Rhodospirillaceae</taxon>
        <taxon>Elstera</taxon>
    </lineage>
</organism>
<keyword evidence="3" id="KW-0812">Transmembrane</keyword>
<proteinExistence type="inferred from homology"/>
<gene>
    <name evidence="4" type="ORF">CHR90_13400</name>
</gene>
<keyword evidence="5" id="KW-1185">Reference proteome</keyword>
<dbReference type="EMBL" id="NOXS01000033">
    <property type="protein sequence ID" value="OYQ17961.1"/>
    <property type="molecule type" value="Genomic_DNA"/>
</dbReference>
<comment type="similarity">
    <text evidence="1">Belongs to the bacterial AtpI family.</text>
</comment>
<dbReference type="Proteomes" id="UP000216361">
    <property type="component" value="Unassembled WGS sequence"/>
</dbReference>
<keyword evidence="1" id="KW-0813">Transport</keyword>
<dbReference type="AlphaFoldDB" id="A0A255XM57"/>
<keyword evidence="1" id="KW-0406">Ion transport</keyword>
<feature type="transmembrane region" description="Helical" evidence="3">
    <location>
        <begin position="42"/>
        <end position="61"/>
    </location>
</feature>
<keyword evidence="3" id="KW-1133">Transmembrane helix</keyword>
<dbReference type="Pfam" id="PF09527">
    <property type="entry name" value="ATPase_gene1"/>
    <property type="match status" value="1"/>
</dbReference>
<dbReference type="OrthoDB" id="15401at2"/>
<sequence length="116" mass="12232">MTGPTEGGGKRDDDFAQRLASLEAERQGKPAGKRKGRADLGVGARVGVDLVSGVLVGAGLGYGIDIWFGTKPWGLIVCFMMGAAAGFLNVYRFLQGQDAAVGYRSKASQTPPKREE</sequence>
<evidence type="ECO:0000256" key="1">
    <source>
        <dbReference type="PIRNR" id="PIRNR032126"/>
    </source>
</evidence>